<dbReference type="PANTHER" id="PTHR11439:SF467">
    <property type="entry name" value="INTEGRASE CATALYTIC DOMAIN-CONTAINING PROTEIN"/>
    <property type="match status" value="1"/>
</dbReference>
<gene>
    <name evidence="1" type="ORF">T11_7828</name>
</gene>
<proteinExistence type="predicted"/>
<keyword evidence="2" id="KW-1185">Reference proteome</keyword>
<sequence>MNSWPKKCKFKWRKCIAKCTDKSRSIDMHKIDIAIRVSPTTYKEMCGLFVMHIRRLVVSLQAQLHILFVGKPSAGYILSIFLKRVRISYQNRVSSLMYLTVTTRPDIAFAKFGGKQHWMAAKRVLRYLRKTVNYGLLFTKDDHTLSGFADADWGVNHDDFKNVAINWEARKQNTVALSSTAAEYMVMSEASKKAIHLKQLIEETTGGIEASNESHFSCENEAYRHPPSFY</sequence>
<evidence type="ECO:0000313" key="1">
    <source>
        <dbReference type="EMBL" id="KRZ18076.1"/>
    </source>
</evidence>
<name>A0A0V1I5G0_9BILA</name>
<organism evidence="1 2">
    <name type="scientific">Trichinella zimbabwensis</name>
    <dbReference type="NCBI Taxonomy" id="268475"/>
    <lineage>
        <taxon>Eukaryota</taxon>
        <taxon>Metazoa</taxon>
        <taxon>Ecdysozoa</taxon>
        <taxon>Nematoda</taxon>
        <taxon>Enoplea</taxon>
        <taxon>Dorylaimia</taxon>
        <taxon>Trichinellida</taxon>
        <taxon>Trichinellidae</taxon>
        <taxon>Trichinella</taxon>
    </lineage>
</organism>
<comment type="caution">
    <text evidence="1">The sequence shown here is derived from an EMBL/GenBank/DDBJ whole genome shotgun (WGS) entry which is preliminary data.</text>
</comment>
<dbReference type="Proteomes" id="UP000055024">
    <property type="component" value="Unassembled WGS sequence"/>
</dbReference>
<dbReference type="AlphaFoldDB" id="A0A0V1I5G0"/>
<dbReference type="PANTHER" id="PTHR11439">
    <property type="entry name" value="GAG-POL-RELATED RETROTRANSPOSON"/>
    <property type="match status" value="1"/>
</dbReference>
<dbReference type="OrthoDB" id="5919797at2759"/>
<reference evidence="1 2" key="1">
    <citation type="submission" date="2015-01" db="EMBL/GenBank/DDBJ databases">
        <title>Evolution of Trichinella species and genotypes.</title>
        <authorList>
            <person name="Korhonen P.K."/>
            <person name="Edoardo P."/>
            <person name="Giuseppe L.R."/>
            <person name="Gasser R.B."/>
        </authorList>
    </citation>
    <scope>NUCLEOTIDE SEQUENCE [LARGE SCALE GENOMIC DNA]</scope>
    <source>
        <strain evidence="1">ISS1029</strain>
    </source>
</reference>
<dbReference type="CDD" id="cd09272">
    <property type="entry name" value="RNase_HI_RT_Ty1"/>
    <property type="match status" value="1"/>
</dbReference>
<protein>
    <submittedName>
        <fullName evidence="1">Retrovirus-related Pol polyprotein from transposon TNT 1-94</fullName>
    </submittedName>
</protein>
<accession>A0A0V1I5G0</accession>
<dbReference type="EMBL" id="JYDP01000004">
    <property type="protein sequence ID" value="KRZ18076.1"/>
    <property type="molecule type" value="Genomic_DNA"/>
</dbReference>
<evidence type="ECO:0000313" key="2">
    <source>
        <dbReference type="Proteomes" id="UP000055024"/>
    </source>
</evidence>
<dbReference type="STRING" id="268475.A0A0V1I5G0"/>